<sequence>MRQRAAVMSYVGDVRTGGMIADIRLRSREQQVQGLQIDLSKNQAYSFIQAPQIPIPSPEPSTSNFSNVSLNGIETANAPYTPPALGRRLLPLSMQDAFSAIRIHQSSYSHNQGMIARITQYQADSRLRMSESSKATSSSSTCRNAAHLTNTPSFRQHRMATDSYQRSHSRAALVMPADVGFSDPGLHHGISAPSLDRAHQPAELPSRTLAMESINPSEGIR</sequence>
<comment type="caution">
    <text evidence="1">The sequence shown here is derived from an EMBL/GenBank/DDBJ whole genome shotgun (WGS) entry which is preliminary data.</text>
</comment>
<name>A0ABY2GY41_9HYPO</name>
<dbReference type="EMBL" id="PPTA01000012">
    <property type="protein sequence ID" value="TFA99802.1"/>
    <property type="molecule type" value="Genomic_DNA"/>
</dbReference>
<organism evidence="1 2">
    <name type="scientific">Trichoderma ghanense</name>
    <dbReference type="NCBI Taxonomy" id="65468"/>
    <lineage>
        <taxon>Eukaryota</taxon>
        <taxon>Fungi</taxon>
        <taxon>Dikarya</taxon>
        <taxon>Ascomycota</taxon>
        <taxon>Pezizomycotina</taxon>
        <taxon>Sordariomycetes</taxon>
        <taxon>Hypocreomycetidae</taxon>
        <taxon>Hypocreales</taxon>
        <taxon>Hypocreaceae</taxon>
        <taxon>Trichoderma</taxon>
    </lineage>
</organism>
<proteinExistence type="predicted"/>
<dbReference type="Proteomes" id="UP001642720">
    <property type="component" value="Unassembled WGS sequence"/>
</dbReference>
<evidence type="ECO:0000313" key="1">
    <source>
        <dbReference type="EMBL" id="TFA99802.1"/>
    </source>
</evidence>
<protein>
    <submittedName>
        <fullName evidence="1">Uncharacterized protein</fullName>
    </submittedName>
</protein>
<accession>A0ABY2GY41</accession>
<dbReference type="RefSeq" id="XP_073556004.1">
    <property type="nucleotide sequence ID" value="XM_073705352.1"/>
</dbReference>
<keyword evidence="2" id="KW-1185">Reference proteome</keyword>
<dbReference type="GeneID" id="300579802"/>
<evidence type="ECO:0000313" key="2">
    <source>
        <dbReference type="Proteomes" id="UP001642720"/>
    </source>
</evidence>
<gene>
    <name evidence="1" type="ORF">CCMA1212_008208</name>
</gene>
<reference evidence="1 2" key="1">
    <citation type="submission" date="2018-01" db="EMBL/GenBank/DDBJ databases">
        <title>Genome characterization of the sugarcane-associated fungus Trichoderma ghanense CCMA-1212 and their application in lignocelulose bioconversion.</title>
        <authorList>
            <person name="Steindorff A.S."/>
            <person name="Mendes T.D."/>
            <person name="Vilela E.S.D."/>
            <person name="Rodrigues D.S."/>
            <person name="Formighieri E.F."/>
            <person name="Melo I.S."/>
            <person name="Favaro L.C.L."/>
        </authorList>
    </citation>
    <scope>NUCLEOTIDE SEQUENCE [LARGE SCALE GENOMIC DNA]</scope>
    <source>
        <strain evidence="1 2">CCMA-1212</strain>
    </source>
</reference>